<evidence type="ECO:0000313" key="2">
    <source>
        <dbReference type="Proteomes" id="UP000827872"/>
    </source>
</evidence>
<protein>
    <submittedName>
        <fullName evidence="1">Uncharacterized protein</fullName>
    </submittedName>
</protein>
<sequence length="68" mass="7203">MTQLTRGGKASTNNGPGAGTLRDDMGEEPQIGEHSYGLAKEDSLGRLLVLVANMLAARHWGHTVLMGN</sequence>
<comment type="caution">
    <text evidence="1">The sequence shown here is derived from an EMBL/GenBank/DDBJ whole genome shotgun (WGS) entry which is preliminary data.</text>
</comment>
<proteinExistence type="predicted"/>
<gene>
    <name evidence="1" type="ORF">K3G42_022310</name>
</gene>
<dbReference type="Proteomes" id="UP000827872">
    <property type="component" value="Linkage Group LG09"/>
</dbReference>
<accession>A0ACB8FDV6</accession>
<name>A0ACB8FDV6_9SAUR</name>
<organism evidence="1 2">
    <name type="scientific">Sphaerodactylus townsendi</name>
    <dbReference type="NCBI Taxonomy" id="933632"/>
    <lineage>
        <taxon>Eukaryota</taxon>
        <taxon>Metazoa</taxon>
        <taxon>Chordata</taxon>
        <taxon>Craniata</taxon>
        <taxon>Vertebrata</taxon>
        <taxon>Euteleostomi</taxon>
        <taxon>Lepidosauria</taxon>
        <taxon>Squamata</taxon>
        <taxon>Bifurcata</taxon>
        <taxon>Gekkota</taxon>
        <taxon>Sphaerodactylidae</taxon>
        <taxon>Sphaerodactylus</taxon>
    </lineage>
</organism>
<dbReference type="EMBL" id="CM037622">
    <property type="protein sequence ID" value="KAH8003662.1"/>
    <property type="molecule type" value="Genomic_DNA"/>
</dbReference>
<reference evidence="1" key="1">
    <citation type="submission" date="2021-08" db="EMBL/GenBank/DDBJ databases">
        <title>The first chromosome-level gecko genome reveals the dynamic sex chromosomes of Neotropical dwarf geckos (Sphaerodactylidae: Sphaerodactylus).</title>
        <authorList>
            <person name="Pinto B.J."/>
            <person name="Keating S.E."/>
            <person name="Gamble T."/>
        </authorList>
    </citation>
    <scope>NUCLEOTIDE SEQUENCE</scope>
    <source>
        <strain evidence="1">TG3544</strain>
    </source>
</reference>
<keyword evidence="2" id="KW-1185">Reference proteome</keyword>
<evidence type="ECO:0000313" key="1">
    <source>
        <dbReference type="EMBL" id="KAH8003662.1"/>
    </source>
</evidence>